<comment type="catalytic activity">
    <reaction evidence="1 10">
        <text>Endonucleolytic cleavage to 5'-phosphomonoester.</text>
        <dbReference type="EC" id="3.1.26.4"/>
    </reaction>
</comment>
<dbReference type="InterPro" id="IPR050092">
    <property type="entry name" value="RNase_H"/>
</dbReference>
<dbReference type="Proteomes" id="UP000587760">
    <property type="component" value="Unassembled WGS sequence"/>
</dbReference>
<dbReference type="InterPro" id="IPR012337">
    <property type="entry name" value="RNaseH-like_sf"/>
</dbReference>
<keyword evidence="5 10" id="KW-0540">Nuclease</keyword>
<keyword evidence="8 10" id="KW-0378">Hydrolase</keyword>
<evidence type="ECO:0000256" key="4">
    <source>
        <dbReference type="ARBA" id="ARBA00012180"/>
    </source>
</evidence>
<evidence type="ECO:0000313" key="13">
    <source>
        <dbReference type="Proteomes" id="UP000587760"/>
    </source>
</evidence>
<dbReference type="SUPFAM" id="SSF53098">
    <property type="entry name" value="Ribonuclease H-like"/>
    <property type="match status" value="1"/>
</dbReference>
<proteinExistence type="inferred from homology"/>
<evidence type="ECO:0000256" key="2">
    <source>
        <dbReference type="ARBA" id="ARBA00005300"/>
    </source>
</evidence>
<dbReference type="Pfam" id="PF00075">
    <property type="entry name" value="RNase_H"/>
    <property type="match status" value="1"/>
</dbReference>
<evidence type="ECO:0000256" key="3">
    <source>
        <dbReference type="ARBA" id="ARBA00011245"/>
    </source>
</evidence>
<sequence length="149" mass="16944">MNDITVYTDGGCTGNPGPGGWAAVLLYDGNEVRLSGGEESTTNNKMELTAVIKALSHINENSDLRNRKVEIFTDSQYVKNGLTQWIFNWIRNGWKTAAKKPVKNKEFWLALKNEADKLELMWNWVKGHSGDEYNELCDSLVEEERLKFS</sequence>
<evidence type="ECO:0000313" key="12">
    <source>
        <dbReference type="EMBL" id="MBB6478998.1"/>
    </source>
</evidence>
<evidence type="ECO:0000256" key="10">
    <source>
        <dbReference type="HAMAP-Rule" id="MF_00042"/>
    </source>
</evidence>
<accession>A0A841R8D8</accession>
<dbReference type="InterPro" id="IPR036397">
    <property type="entry name" value="RNaseH_sf"/>
</dbReference>
<dbReference type="GO" id="GO:0000287">
    <property type="term" value="F:magnesium ion binding"/>
    <property type="evidence" value="ECO:0007669"/>
    <property type="project" value="UniProtKB-UniRule"/>
</dbReference>
<dbReference type="GO" id="GO:0043137">
    <property type="term" value="P:DNA replication, removal of RNA primer"/>
    <property type="evidence" value="ECO:0007669"/>
    <property type="project" value="TreeGrafter"/>
</dbReference>
<dbReference type="HAMAP" id="MF_00042">
    <property type="entry name" value="RNase_H"/>
    <property type="match status" value="1"/>
</dbReference>
<dbReference type="EMBL" id="JACHGJ010000001">
    <property type="protein sequence ID" value="MBB6478998.1"/>
    <property type="molecule type" value="Genomic_DNA"/>
</dbReference>
<dbReference type="CDD" id="cd09278">
    <property type="entry name" value="RNase_HI_prokaryote_like"/>
    <property type="match status" value="1"/>
</dbReference>
<evidence type="ECO:0000256" key="8">
    <source>
        <dbReference type="ARBA" id="ARBA00022801"/>
    </source>
</evidence>
<evidence type="ECO:0000256" key="9">
    <source>
        <dbReference type="ARBA" id="ARBA00022842"/>
    </source>
</evidence>
<dbReference type="Gene3D" id="3.30.420.10">
    <property type="entry name" value="Ribonuclease H-like superfamily/Ribonuclease H"/>
    <property type="match status" value="1"/>
</dbReference>
<evidence type="ECO:0000256" key="1">
    <source>
        <dbReference type="ARBA" id="ARBA00000077"/>
    </source>
</evidence>
<keyword evidence="13" id="KW-1185">Reference proteome</keyword>
<name>A0A841R8D8_9SPIO</name>
<dbReference type="NCBIfam" id="NF001236">
    <property type="entry name" value="PRK00203.1"/>
    <property type="match status" value="1"/>
</dbReference>
<comment type="similarity">
    <text evidence="2 10">Belongs to the RNase H family.</text>
</comment>
<comment type="caution">
    <text evidence="12">The sequence shown here is derived from an EMBL/GenBank/DDBJ whole genome shotgun (WGS) entry which is preliminary data.</text>
</comment>
<evidence type="ECO:0000256" key="5">
    <source>
        <dbReference type="ARBA" id="ARBA00022722"/>
    </source>
</evidence>
<feature type="binding site" evidence="10">
    <location>
        <position position="9"/>
    </location>
    <ligand>
        <name>Mg(2+)</name>
        <dbReference type="ChEBI" id="CHEBI:18420"/>
        <label>1</label>
    </ligand>
</feature>
<dbReference type="PROSITE" id="PS50879">
    <property type="entry name" value="RNASE_H_1"/>
    <property type="match status" value="1"/>
</dbReference>
<dbReference type="PANTHER" id="PTHR10642">
    <property type="entry name" value="RIBONUCLEASE H1"/>
    <property type="match status" value="1"/>
</dbReference>
<dbReference type="GO" id="GO:0005737">
    <property type="term" value="C:cytoplasm"/>
    <property type="evidence" value="ECO:0007669"/>
    <property type="project" value="UniProtKB-SubCell"/>
</dbReference>
<keyword evidence="6 10" id="KW-0479">Metal-binding</keyword>
<evidence type="ECO:0000256" key="6">
    <source>
        <dbReference type="ARBA" id="ARBA00022723"/>
    </source>
</evidence>
<dbReference type="InterPro" id="IPR022892">
    <property type="entry name" value="RNaseHI"/>
</dbReference>
<dbReference type="GO" id="GO:0004523">
    <property type="term" value="F:RNA-DNA hybrid ribonuclease activity"/>
    <property type="evidence" value="ECO:0007669"/>
    <property type="project" value="UniProtKB-UniRule"/>
</dbReference>
<dbReference type="AlphaFoldDB" id="A0A841R8D8"/>
<comment type="cofactor">
    <cofactor evidence="10">
        <name>Mg(2+)</name>
        <dbReference type="ChEBI" id="CHEBI:18420"/>
    </cofactor>
    <text evidence="10">Binds 1 Mg(2+) ion per subunit. May bind a second metal ion at a regulatory site, or after substrate binding.</text>
</comment>
<comment type="function">
    <text evidence="10">Endonuclease that specifically degrades the RNA of RNA-DNA hybrids.</text>
</comment>
<feature type="binding site" evidence="10">
    <location>
        <position position="74"/>
    </location>
    <ligand>
        <name>Mg(2+)</name>
        <dbReference type="ChEBI" id="CHEBI:18420"/>
        <label>1</label>
    </ligand>
</feature>
<keyword evidence="10" id="KW-0963">Cytoplasm</keyword>
<keyword evidence="9 10" id="KW-0460">Magnesium</keyword>
<dbReference type="RefSeq" id="WP_184743628.1">
    <property type="nucleotide sequence ID" value="NZ_JACHGJ010000001.1"/>
</dbReference>
<feature type="binding site" evidence="10">
    <location>
        <position position="9"/>
    </location>
    <ligand>
        <name>Mg(2+)</name>
        <dbReference type="ChEBI" id="CHEBI:18420"/>
        <label>2</label>
    </ligand>
</feature>
<dbReference type="PANTHER" id="PTHR10642:SF26">
    <property type="entry name" value="RIBONUCLEASE H1"/>
    <property type="match status" value="1"/>
</dbReference>
<comment type="subcellular location">
    <subcellularLocation>
        <location evidence="10">Cytoplasm</location>
    </subcellularLocation>
</comment>
<protein>
    <recommendedName>
        <fullName evidence="4 10">Ribonuclease H</fullName>
        <shortName evidence="10">RNase H</shortName>
        <ecNumber evidence="4 10">3.1.26.4</ecNumber>
    </recommendedName>
</protein>
<feature type="domain" description="RNase H type-1" evidence="11">
    <location>
        <begin position="1"/>
        <end position="146"/>
    </location>
</feature>
<organism evidence="12 13">
    <name type="scientific">Spirochaeta isovalerica</name>
    <dbReference type="NCBI Taxonomy" id="150"/>
    <lineage>
        <taxon>Bacteria</taxon>
        <taxon>Pseudomonadati</taxon>
        <taxon>Spirochaetota</taxon>
        <taxon>Spirochaetia</taxon>
        <taxon>Spirochaetales</taxon>
        <taxon>Spirochaetaceae</taxon>
        <taxon>Spirochaeta</taxon>
    </lineage>
</organism>
<evidence type="ECO:0000256" key="7">
    <source>
        <dbReference type="ARBA" id="ARBA00022759"/>
    </source>
</evidence>
<dbReference type="EC" id="3.1.26.4" evidence="4 10"/>
<reference evidence="12 13" key="1">
    <citation type="submission" date="2020-08" db="EMBL/GenBank/DDBJ databases">
        <title>Genomic Encyclopedia of Type Strains, Phase IV (KMG-IV): sequencing the most valuable type-strain genomes for metagenomic binning, comparative biology and taxonomic classification.</title>
        <authorList>
            <person name="Goeker M."/>
        </authorList>
    </citation>
    <scope>NUCLEOTIDE SEQUENCE [LARGE SCALE GENOMIC DNA]</scope>
    <source>
        <strain evidence="12 13">DSM 2461</strain>
    </source>
</reference>
<keyword evidence="7 10" id="KW-0255">Endonuclease</keyword>
<dbReference type="InterPro" id="IPR002156">
    <property type="entry name" value="RNaseH_domain"/>
</dbReference>
<feature type="binding site" evidence="10">
    <location>
        <position position="47"/>
    </location>
    <ligand>
        <name>Mg(2+)</name>
        <dbReference type="ChEBI" id="CHEBI:18420"/>
        <label>1</label>
    </ligand>
</feature>
<gene>
    <name evidence="10" type="primary">rnhA</name>
    <name evidence="12" type="ORF">HNR50_000631</name>
</gene>
<evidence type="ECO:0000259" key="11">
    <source>
        <dbReference type="PROSITE" id="PS50879"/>
    </source>
</evidence>
<feature type="binding site" evidence="10">
    <location>
        <position position="138"/>
    </location>
    <ligand>
        <name>Mg(2+)</name>
        <dbReference type="ChEBI" id="CHEBI:18420"/>
        <label>2</label>
    </ligand>
</feature>
<dbReference type="GO" id="GO:0003676">
    <property type="term" value="F:nucleic acid binding"/>
    <property type="evidence" value="ECO:0007669"/>
    <property type="project" value="InterPro"/>
</dbReference>
<comment type="subunit">
    <text evidence="3 10">Monomer.</text>
</comment>